<dbReference type="GO" id="GO:0001522">
    <property type="term" value="P:pseudouridine synthesis"/>
    <property type="evidence" value="ECO:0007669"/>
    <property type="project" value="InterPro"/>
</dbReference>
<dbReference type="Pfam" id="PF00849">
    <property type="entry name" value="PseudoU_synth_2"/>
    <property type="match status" value="1"/>
</dbReference>
<keyword evidence="6" id="KW-1185">Reference proteome</keyword>
<evidence type="ECO:0000259" key="4">
    <source>
        <dbReference type="Pfam" id="PF00849"/>
    </source>
</evidence>
<dbReference type="InterPro" id="IPR018496">
    <property type="entry name" value="PsdUridine_synth_RsuA/RluB_CS"/>
</dbReference>
<accession>A0A1J0AGI9</accession>
<evidence type="ECO:0000313" key="6">
    <source>
        <dbReference type="Proteomes" id="UP000180235"/>
    </source>
</evidence>
<evidence type="ECO:0000256" key="3">
    <source>
        <dbReference type="RuleBase" id="RU003887"/>
    </source>
</evidence>
<dbReference type="RefSeq" id="WP_071455410.1">
    <property type="nucleotide sequence ID" value="NZ_CP017675.1"/>
</dbReference>
<keyword evidence="2 3" id="KW-0413">Isomerase</keyword>
<dbReference type="Gene3D" id="3.30.70.1560">
    <property type="entry name" value="Alpha-L RNA-binding motif"/>
    <property type="match status" value="1"/>
</dbReference>
<evidence type="ECO:0000256" key="2">
    <source>
        <dbReference type="ARBA" id="ARBA00023235"/>
    </source>
</evidence>
<reference evidence="5 6" key="1">
    <citation type="submission" date="2016-10" db="EMBL/GenBank/DDBJ databases">
        <title>Description of Gloeomargarita lithophora gen. nov., sp. nov., a thylakoid-bearing basal-branching cyanobacterium with intracellular carbonates, and proposal for Gloeomargaritales ord. nov.</title>
        <authorList>
            <person name="Moreira D."/>
            <person name="Tavera R."/>
            <person name="Benzerara K."/>
            <person name="Skouri-Panet F."/>
            <person name="Couradeau E."/>
            <person name="Gerard E."/>
            <person name="Loussert C."/>
            <person name="Novelo E."/>
            <person name="Zivanovic Y."/>
            <person name="Lopez-Garcia P."/>
        </authorList>
    </citation>
    <scope>NUCLEOTIDE SEQUENCE [LARGE SCALE GENOMIC DNA]</scope>
    <source>
        <strain evidence="5 6">D10</strain>
    </source>
</reference>
<dbReference type="STRING" id="1188229.GlitD10_2723"/>
<dbReference type="InterPro" id="IPR042092">
    <property type="entry name" value="PsdUridine_s_RsuA/RluB/E/F_cat"/>
</dbReference>
<dbReference type="PANTHER" id="PTHR47683">
    <property type="entry name" value="PSEUDOURIDINE SYNTHASE FAMILY PROTEIN-RELATED"/>
    <property type="match status" value="1"/>
</dbReference>
<dbReference type="GO" id="GO:0003723">
    <property type="term" value="F:RNA binding"/>
    <property type="evidence" value="ECO:0007669"/>
    <property type="project" value="InterPro"/>
</dbReference>
<dbReference type="EMBL" id="CP017675">
    <property type="protein sequence ID" value="APB35066.1"/>
    <property type="molecule type" value="Genomic_DNA"/>
</dbReference>
<dbReference type="PROSITE" id="PS01149">
    <property type="entry name" value="PSI_RSU"/>
    <property type="match status" value="1"/>
</dbReference>
<dbReference type="KEGG" id="glt:GlitD10_2723"/>
<gene>
    <name evidence="5" type="primary">rluE</name>
    <name evidence="5" type="ORF">GlitD10_2723</name>
</gene>
<dbReference type="Proteomes" id="UP000180235">
    <property type="component" value="Chromosome"/>
</dbReference>
<proteinExistence type="inferred from homology"/>
<dbReference type="GO" id="GO:0006364">
    <property type="term" value="P:rRNA processing"/>
    <property type="evidence" value="ECO:0007669"/>
    <property type="project" value="UniProtKB-ARBA"/>
</dbReference>
<dbReference type="InterPro" id="IPR006145">
    <property type="entry name" value="PsdUridine_synth_RsuA/RluA"/>
</dbReference>
<sequence length="191" mass="22277">MNYRYLLLNKPYQVLCQFQDEQGRKTLKDYVSVPGVYAAGRLDYDSEGLVLLTNDGRLQNRLTDPRYGHPRTYWVQVEGCPTADALETLRQGVRIQDWMTRPAEVWVLPQQPELPPREPPIRFRRQIPTTWLSVTLREGRNRQVRRMTAAVGYPTLRLVRVGIGELHLQDLAVGCWREVTEPERQNLRHLG</sequence>
<dbReference type="NCBIfam" id="TIGR00093">
    <property type="entry name" value="pseudouridine synthase"/>
    <property type="match status" value="1"/>
</dbReference>
<protein>
    <recommendedName>
        <fullName evidence="3">Pseudouridine synthase</fullName>
        <ecNumber evidence="3">5.4.99.-</ecNumber>
    </recommendedName>
</protein>
<comment type="similarity">
    <text evidence="1 3">Belongs to the pseudouridine synthase RsuA family.</text>
</comment>
<dbReference type="InterPro" id="IPR020103">
    <property type="entry name" value="PsdUridine_synth_cat_dom_sf"/>
</dbReference>
<dbReference type="OrthoDB" id="9807213at2"/>
<dbReference type="GO" id="GO:0009982">
    <property type="term" value="F:pseudouridine synthase activity"/>
    <property type="evidence" value="ECO:0007669"/>
    <property type="project" value="InterPro"/>
</dbReference>
<dbReference type="InterPro" id="IPR050343">
    <property type="entry name" value="RsuA_PseudoU_synthase"/>
</dbReference>
<evidence type="ECO:0000256" key="1">
    <source>
        <dbReference type="ARBA" id="ARBA00008348"/>
    </source>
</evidence>
<dbReference type="InterPro" id="IPR020094">
    <property type="entry name" value="TruA/RsuA/RluB/E/F_N"/>
</dbReference>
<dbReference type="PANTHER" id="PTHR47683:SF2">
    <property type="entry name" value="RNA-BINDING S4 DOMAIN-CONTAINING PROTEIN"/>
    <property type="match status" value="1"/>
</dbReference>
<dbReference type="GO" id="GO:0140098">
    <property type="term" value="F:catalytic activity, acting on RNA"/>
    <property type="evidence" value="ECO:0007669"/>
    <property type="project" value="UniProtKB-ARBA"/>
</dbReference>
<feature type="domain" description="Pseudouridine synthase RsuA/RluA-like" evidence="4">
    <location>
        <begin position="5"/>
        <end position="150"/>
    </location>
</feature>
<dbReference type="EC" id="5.4.99.-" evidence="3"/>
<dbReference type="AlphaFoldDB" id="A0A1J0AGI9"/>
<organism evidence="5 6">
    <name type="scientific">Gloeomargarita lithophora Alchichica-D10</name>
    <dbReference type="NCBI Taxonomy" id="1188229"/>
    <lineage>
        <taxon>Bacteria</taxon>
        <taxon>Bacillati</taxon>
        <taxon>Cyanobacteriota</taxon>
        <taxon>Cyanophyceae</taxon>
        <taxon>Gloeomargaritales</taxon>
        <taxon>Gloeomargaritaceae</taxon>
        <taxon>Gloeomargarita</taxon>
    </lineage>
</organism>
<dbReference type="SUPFAM" id="SSF55120">
    <property type="entry name" value="Pseudouridine synthase"/>
    <property type="match status" value="1"/>
</dbReference>
<evidence type="ECO:0000313" key="5">
    <source>
        <dbReference type="EMBL" id="APB35066.1"/>
    </source>
</evidence>
<name>A0A1J0AGI9_9CYAN</name>
<dbReference type="InterPro" id="IPR000748">
    <property type="entry name" value="PsdUridine_synth_RsuA/RluB/E/F"/>
</dbReference>
<dbReference type="Gene3D" id="3.30.70.580">
    <property type="entry name" value="Pseudouridine synthase I, catalytic domain, N-terminal subdomain"/>
    <property type="match status" value="1"/>
</dbReference>